<gene>
    <name evidence="1" type="ORF">UFOPK3674_00941</name>
</gene>
<dbReference type="EMBL" id="CAFBMX010000004">
    <property type="protein sequence ID" value="CAB4927486.1"/>
    <property type="molecule type" value="Genomic_DNA"/>
</dbReference>
<proteinExistence type="predicted"/>
<dbReference type="InterPro" id="IPR044859">
    <property type="entry name" value="Allene_oxi_cyc_Dirigent"/>
</dbReference>
<organism evidence="1">
    <name type="scientific">freshwater metagenome</name>
    <dbReference type="NCBI Taxonomy" id="449393"/>
    <lineage>
        <taxon>unclassified sequences</taxon>
        <taxon>metagenomes</taxon>
        <taxon>ecological metagenomes</taxon>
    </lineage>
</organism>
<protein>
    <submittedName>
        <fullName evidence="1">Unannotated protein</fullName>
    </submittedName>
</protein>
<dbReference type="PROSITE" id="PS51257">
    <property type="entry name" value="PROKAR_LIPOPROTEIN"/>
    <property type="match status" value="1"/>
</dbReference>
<name>A0A6J7IAI4_9ZZZZ</name>
<dbReference type="Gene3D" id="2.40.480.10">
    <property type="entry name" value="Allene oxide cyclase-like"/>
    <property type="match status" value="1"/>
</dbReference>
<accession>A0A6J7IAI4</accession>
<reference evidence="1" key="1">
    <citation type="submission" date="2020-05" db="EMBL/GenBank/DDBJ databases">
        <authorList>
            <person name="Chiriac C."/>
            <person name="Salcher M."/>
            <person name="Ghai R."/>
            <person name="Kavagutti S V."/>
        </authorList>
    </citation>
    <scope>NUCLEOTIDE SEQUENCE</scope>
</reference>
<sequence length="159" mass="16698">MIVRRTISIVCLAAAAAFTGCGVSGPDDFTLIQAKPELQGVDLGATGTSKGDEKHFEAAVTRDGEPVGKLLGQLTVRDVPDAGGTARVDESDLVFRLKDGDLFATGIAEYSGTDWRLTAQKPVRRAILGGTGAYAGARGELVTTLRSDGTYEQRFSFSG</sequence>
<evidence type="ECO:0000313" key="1">
    <source>
        <dbReference type="EMBL" id="CAB4927486.1"/>
    </source>
</evidence>
<dbReference type="AlphaFoldDB" id="A0A6J7IAI4"/>